<reference evidence="3" key="1">
    <citation type="journal article" date="2019" name="Int. J. Syst. Evol. Microbiol.">
        <title>The Global Catalogue of Microorganisms (GCM) 10K type strain sequencing project: providing services to taxonomists for standard genome sequencing and annotation.</title>
        <authorList>
            <consortium name="The Broad Institute Genomics Platform"/>
            <consortium name="The Broad Institute Genome Sequencing Center for Infectious Disease"/>
            <person name="Wu L."/>
            <person name="Ma J."/>
        </authorList>
    </citation>
    <scope>NUCLEOTIDE SEQUENCE [LARGE SCALE GENOMIC DNA]</scope>
    <source>
        <strain evidence="3">CGMCC 4.7405</strain>
    </source>
</reference>
<dbReference type="CDD" id="cd05233">
    <property type="entry name" value="SDR_c"/>
    <property type="match status" value="1"/>
</dbReference>
<dbReference type="InterPro" id="IPR002347">
    <property type="entry name" value="SDR_fam"/>
</dbReference>
<dbReference type="EMBL" id="JBHRZI010000008">
    <property type="protein sequence ID" value="MFC3890976.1"/>
    <property type="molecule type" value="Genomic_DNA"/>
</dbReference>
<dbReference type="Pfam" id="PF13561">
    <property type="entry name" value="adh_short_C2"/>
    <property type="match status" value="1"/>
</dbReference>
<dbReference type="PRINTS" id="PR00080">
    <property type="entry name" value="SDRFAMILY"/>
</dbReference>
<keyword evidence="3" id="KW-1185">Reference proteome</keyword>
<sequence>MGPGSRPVAVVTGAGSEDGIGFACARLLAEDHAVVIASTTDRIHERVRQLGGEQAGVVGFVGDLTVSATADALIALTLQTFGRIDVLVNNAGLAAVSGAEEAAPAVATTDEDWRAAISRNLDTTFFVTRTALPLLTDGVGRIVNMASVSGPLMAYANDAAYHSAKAAVIGLTRSTAIDVASRGITCNAVAPGWIATAASTSHEVLMGKATPMGRPGTPEEVAAVVRFLALPSASYLTGQMIVVDGANSIAEERGVR</sequence>
<protein>
    <submittedName>
        <fullName evidence="2">SDR family NAD(P)-dependent oxidoreductase</fullName>
        <ecNumber evidence="2">1.1.1.-</ecNumber>
    </submittedName>
</protein>
<dbReference type="Gene3D" id="3.40.50.720">
    <property type="entry name" value="NAD(P)-binding Rossmann-like Domain"/>
    <property type="match status" value="1"/>
</dbReference>
<dbReference type="Proteomes" id="UP001595690">
    <property type="component" value="Unassembled WGS sequence"/>
</dbReference>
<evidence type="ECO:0000256" key="1">
    <source>
        <dbReference type="ARBA" id="ARBA00006484"/>
    </source>
</evidence>
<dbReference type="GO" id="GO:0016491">
    <property type="term" value="F:oxidoreductase activity"/>
    <property type="evidence" value="ECO:0007669"/>
    <property type="project" value="UniProtKB-KW"/>
</dbReference>
<accession>A0ABV8BNV3</accession>
<dbReference type="RefSeq" id="WP_382369871.1">
    <property type="nucleotide sequence ID" value="NZ_JBHRZI010000008.1"/>
</dbReference>
<keyword evidence="2" id="KW-0560">Oxidoreductase</keyword>
<dbReference type="PANTHER" id="PTHR42760">
    <property type="entry name" value="SHORT-CHAIN DEHYDROGENASES/REDUCTASES FAMILY MEMBER"/>
    <property type="match status" value="1"/>
</dbReference>
<evidence type="ECO:0000313" key="3">
    <source>
        <dbReference type="Proteomes" id="UP001595690"/>
    </source>
</evidence>
<dbReference type="SUPFAM" id="SSF51735">
    <property type="entry name" value="NAD(P)-binding Rossmann-fold domains"/>
    <property type="match status" value="1"/>
</dbReference>
<dbReference type="EC" id="1.1.1.-" evidence="2"/>
<proteinExistence type="inferred from homology"/>
<comment type="caution">
    <text evidence="2">The sequence shown here is derived from an EMBL/GenBank/DDBJ whole genome shotgun (WGS) entry which is preliminary data.</text>
</comment>
<name>A0ABV8BNV3_9PSEU</name>
<dbReference type="PANTHER" id="PTHR42760:SF129">
    <property type="entry name" value="OXIDOREDUCTASE"/>
    <property type="match status" value="1"/>
</dbReference>
<comment type="similarity">
    <text evidence="1">Belongs to the short-chain dehydrogenases/reductases (SDR) family.</text>
</comment>
<gene>
    <name evidence="2" type="ORF">ACFOWZ_05775</name>
</gene>
<organism evidence="2 3">
    <name type="scientific">Lentzea rhizosphaerae</name>
    <dbReference type="NCBI Taxonomy" id="2041025"/>
    <lineage>
        <taxon>Bacteria</taxon>
        <taxon>Bacillati</taxon>
        <taxon>Actinomycetota</taxon>
        <taxon>Actinomycetes</taxon>
        <taxon>Pseudonocardiales</taxon>
        <taxon>Pseudonocardiaceae</taxon>
        <taxon>Lentzea</taxon>
    </lineage>
</organism>
<dbReference type="PRINTS" id="PR00081">
    <property type="entry name" value="GDHRDH"/>
</dbReference>
<dbReference type="InterPro" id="IPR036291">
    <property type="entry name" value="NAD(P)-bd_dom_sf"/>
</dbReference>
<evidence type="ECO:0000313" key="2">
    <source>
        <dbReference type="EMBL" id="MFC3890976.1"/>
    </source>
</evidence>